<dbReference type="Gene3D" id="2.40.70.10">
    <property type="entry name" value="Acid Proteases"/>
    <property type="match status" value="1"/>
</dbReference>
<gene>
    <name evidence="3" type="ORF">LLUT_LOCUS36061</name>
</gene>
<dbReference type="CDD" id="cd00303">
    <property type="entry name" value="retropepsin_like"/>
    <property type="match status" value="1"/>
</dbReference>
<dbReference type="PANTHER" id="PTHR15503">
    <property type="entry name" value="LDOC1 RELATED"/>
    <property type="match status" value="1"/>
</dbReference>
<dbReference type="AlphaFoldDB" id="A0AAV1YLS4"/>
<feature type="domain" description="CCHC-type" evidence="2">
    <location>
        <begin position="31"/>
        <end position="46"/>
    </location>
</feature>
<evidence type="ECO:0000313" key="3">
    <source>
        <dbReference type="EMBL" id="CAL0335001.1"/>
    </source>
</evidence>
<name>A0AAV1YLS4_LUPLU</name>
<accession>A0AAV1YLS4</accession>
<keyword evidence="4" id="KW-1185">Reference proteome</keyword>
<reference evidence="3 4" key="1">
    <citation type="submission" date="2024-03" db="EMBL/GenBank/DDBJ databases">
        <authorList>
            <person name="Martinez-Hernandez J."/>
        </authorList>
    </citation>
    <scope>NUCLEOTIDE SEQUENCE [LARGE SCALE GENOMIC DNA]</scope>
</reference>
<organism evidence="3 4">
    <name type="scientific">Lupinus luteus</name>
    <name type="common">European yellow lupine</name>
    <dbReference type="NCBI Taxonomy" id="3873"/>
    <lineage>
        <taxon>Eukaryota</taxon>
        <taxon>Viridiplantae</taxon>
        <taxon>Streptophyta</taxon>
        <taxon>Embryophyta</taxon>
        <taxon>Tracheophyta</taxon>
        <taxon>Spermatophyta</taxon>
        <taxon>Magnoliopsida</taxon>
        <taxon>eudicotyledons</taxon>
        <taxon>Gunneridae</taxon>
        <taxon>Pentapetalae</taxon>
        <taxon>rosids</taxon>
        <taxon>fabids</taxon>
        <taxon>Fabales</taxon>
        <taxon>Fabaceae</taxon>
        <taxon>Papilionoideae</taxon>
        <taxon>50 kb inversion clade</taxon>
        <taxon>genistoids sensu lato</taxon>
        <taxon>core genistoids</taxon>
        <taxon>Genisteae</taxon>
        <taxon>Lupinus</taxon>
    </lineage>
</organism>
<keyword evidence="1" id="KW-0479">Metal-binding</keyword>
<dbReference type="Pfam" id="PF00098">
    <property type="entry name" value="zf-CCHC"/>
    <property type="match status" value="1"/>
</dbReference>
<dbReference type="PROSITE" id="PS50158">
    <property type="entry name" value="ZF_CCHC"/>
    <property type="match status" value="1"/>
</dbReference>
<evidence type="ECO:0000256" key="1">
    <source>
        <dbReference type="PROSITE-ProRule" id="PRU00047"/>
    </source>
</evidence>
<dbReference type="InterPro" id="IPR021109">
    <property type="entry name" value="Peptidase_aspartic_dom_sf"/>
</dbReference>
<sequence length="149" mass="15887">MSSSVGSYNQVATPVCPKCKGRHVGNICVTCFHCNEVGHYKSSCPKLKKEGMNAVQATRLRAPGRVFTMSGAEIGANEDLIQGTCNVNEISLSVLFDSGAIHSFIAIDVVNRLALPVMSLPYDLLVSTPTSEPVIVSTVCSQCPITLEN</sequence>
<comment type="caution">
    <text evidence="3">The sequence shown here is derived from an EMBL/GenBank/DDBJ whole genome shotgun (WGS) entry which is preliminary data.</text>
</comment>
<dbReference type="EMBL" id="CAXHTB010000026">
    <property type="protein sequence ID" value="CAL0335001.1"/>
    <property type="molecule type" value="Genomic_DNA"/>
</dbReference>
<dbReference type="InterPro" id="IPR001878">
    <property type="entry name" value="Znf_CCHC"/>
</dbReference>
<dbReference type="Gene3D" id="4.10.60.10">
    <property type="entry name" value="Zinc finger, CCHC-type"/>
    <property type="match status" value="1"/>
</dbReference>
<dbReference type="Pfam" id="PF08284">
    <property type="entry name" value="RVP_2"/>
    <property type="match status" value="1"/>
</dbReference>
<dbReference type="InterPro" id="IPR032567">
    <property type="entry name" value="RTL1-rel"/>
</dbReference>
<dbReference type="GO" id="GO:0003676">
    <property type="term" value="F:nucleic acid binding"/>
    <property type="evidence" value="ECO:0007669"/>
    <property type="project" value="InterPro"/>
</dbReference>
<dbReference type="GO" id="GO:0008270">
    <property type="term" value="F:zinc ion binding"/>
    <property type="evidence" value="ECO:0007669"/>
    <property type="project" value="UniProtKB-KW"/>
</dbReference>
<dbReference type="SUPFAM" id="SSF57756">
    <property type="entry name" value="Retrovirus zinc finger-like domains"/>
    <property type="match status" value="1"/>
</dbReference>
<proteinExistence type="predicted"/>
<dbReference type="PANTHER" id="PTHR15503:SF45">
    <property type="entry name" value="RNA-DIRECTED DNA POLYMERASE HOMOLOG"/>
    <property type="match status" value="1"/>
</dbReference>
<dbReference type="SMART" id="SM00343">
    <property type="entry name" value="ZnF_C2HC"/>
    <property type="match status" value="1"/>
</dbReference>
<dbReference type="InterPro" id="IPR036875">
    <property type="entry name" value="Znf_CCHC_sf"/>
</dbReference>
<evidence type="ECO:0000313" key="4">
    <source>
        <dbReference type="Proteomes" id="UP001497480"/>
    </source>
</evidence>
<protein>
    <recommendedName>
        <fullName evidence="2">CCHC-type domain-containing protein</fullName>
    </recommendedName>
</protein>
<keyword evidence="1" id="KW-0863">Zinc-finger</keyword>
<evidence type="ECO:0000259" key="2">
    <source>
        <dbReference type="PROSITE" id="PS50158"/>
    </source>
</evidence>
<dbReference type="Proteomes" id="UP001497480">
    <property type="component" value="Unassembled WGS sequence"/>
</dbReference>
<keyword evidence="1" id="KW-0862">Zinc</keyword>